<proteinExistence type="predicted"/>
<evidence type="ECO:0000313" key="2">
    <source>
        <dbReference type="Proteomes" id="UP001501343"/>
    </source>
</evidence>
<protein>
    <submittedName>
        <fullName evidence="1">Uncharacterized protein</fullName>
    </submittedName>
</protein>
<reference evidence="1 2" key="1">
    <citation type="journal article" date="2019" name="Int. J. Syst. Evol. Microbiol.">
        <title>The Global Catalogue of Microorganisms (GCM) 10K type strain sequencing project: providing services to taxonomists for standard genome sequencing and annotation.</title>
        <authorList>
            <consortium name="The Broad Institute Genomics Platform"/>
            <consortium name="The Broad Institute Genome Sequencing Center for Infectious Disease"/>
            <person name="Wu L."/>
            <person name="Ma J."/>
        </authorList>
    </citation>
    <scope>NUCLEOTIDE SEQUENCE [LARGE SCALE GENOMIC DNA]</scope>
    <source>
        <strain evidence="1 2">JCM 14900</strain>
    </source>
</reference>
<dbReference type="Proteomes" id="UP001501343">
    <property type="component" value="Unassembled WGS sequence"/>
</dbReference>
<name>A0ABN2P8M6_9MICO</name>
<organism evidence="1 2">
    <name type="scientific">Microbacterium aoyamense</name>
    <dbReference type="NCBI Taxonomy" id="344166"/>
    <lineage>
        <taxon>Bacteria</taxon>
        <taxon>Bacillati</taxon>
        <taxon>Actinomycetota</taxon>
        <taxon>Actinomycetes</taxon>
        <taxon>Micrococcales</taxon>
        <taxon>Microbacteriaceae</taxon>
        <taxon>Microbacterium</taxon>
    </lineage>
</organism>
<evidence type="ECO:0000313" key="1">
    <source>
        <dbReference type="EMBL" id="GAA1915296.1"/>
    </source>
</evidence>
<accession>A0ABN2P8M6</accession>
<dbReference type="RefSeq" id="WP_248144992.1">
    <property type="nucleotide sequence ID" value="NZ_BAAAOF010000002.1"/>
</dbReference>
<gene>
    <name evidence="1" type="ORF">GCM10009775_04670</name>
</gene>
<comment type="caution">
    <text evidence="1">The sequence shown here is derived from an EMBL/GenBank/DDBJ whole genome shotgun (WGS) entry which is preliminary data.</text>
</comment>
<keyword evidence="2" id="KW-1185">Reference proteome</keyword>
<sequence length="115" mass="12981">MPRLRRKHLPHRVTVTPFLGDGAEGDLWGAPIPDVPAYAEQKSRLKVDRRSTSATSGQEITSSTTVVLLPEHDLRPRTKVTVWKGTPRERTSEVIDSALGMYNHRTPNHVELYLE</sequence>
<dbReference type="EMBL" id="BAAAOF010000002">
    <property type="protein sequence ID" value="GAA1915296.1"/>
    <property type="molecule type" value="Genomic_DNA"/>
</dbReference>